<evidence type="ECO:0000313" key="1">
    <source>
        <dbReference type="EMBL" id="PTN01946.1"/>
    </source>
</evidence>
<keyword evidence="1" id="KW-0966">Cell projection</keyword>
<dbReference type="RefSeq" id="WP_107892605.1">
    <property type="nucleotide sequence ID" value="NZ_NHSI01000051.1"/>
</dbReference>
<gene>
    <name evidence="1" type="ORF">C8N32_10970</name>
</gene>
<accession>A0A2T5BRP1</accession>
<dbReference type="Gene3D" id="1.20.1330.10">
    <property type="entry name" value="f41 fragment of flagellin, N-terminal domain"/>
    <property type="match status" value="1"/>
</dbReference>
<comment type="caution">
    <text evidence="1">The sequence shown here is derived from an EMBL/GenBank/DDBJ whole genome shotgun (WGS) entry which is preliminary data.</text>
</comment>
<dbReference type="SUPFAM" id="SSF64518">
    <property type="entry name" value="Phase 1 flagellin"/>
    <property type="match status" value="1"/>
</dbReference>
<keyword evidence="2" id="KW-1185">Reference proteome</keyword>
<organism evidence="1 2">
    <name type="scientific">Rhodovulum imhoffii</name>
    <dbReference type="NCBI Taxonomy" id="365340"/>
    <lineage>
        <taxon>Bacteria</taxon>
        <taxon>Pseudomonadati</taxon>
        <taxon>Pseudomonadota</taxon>
        <taxon>Alphaproteobacteria</taxon>
        <taxon>Rhodobacterales</taxon>
        <taxon>Paracoccaceae</taxon>
        <taxon>Rhodovulum</taxon>
    </lineage>
</organism>
<proteinExistence type="predicted"/>
<keyword evidence="1" id="KW-0969">Cilium</keyword>
<reference evidence="1 2" key="1">
    <citation type="submission" date="2018-04" db="EMBL/GenBank/DDBJ databases">
        <title>Genomic Encyclopedia of Archaeal and Bacterial Type Strains, Phase II (KMG-II): from individual species to whole genera.</title>
        <authorList>
            <person name="Goeker M."/>
        </authorList>
    </citation>
    <scope>NUCLEOTIDE SEQUENCE [LARGE SCALE GENOMIC DNA]</scope>
    <source>
        <strain evidence="1 2">DSM 18064</strain>
    </source>
</reference>
<keyword evidence="1" id="KW-0282">Flagellum</keyword>
<name>A0A2T5BRP1_9RHOB</name>
<dbReference type="AlphaFoldDB" id="A0A2T5BRP1"/>
<protein>
    <submittedName>
        <fullName evidence="1">Flagellar hook-associated protein 3 FlgL</fullName>
    </submittedName>
</protein>
<evidence type="ECO:0000313" key="2">
    <source>
        <dbReference type="Proteomes" id="UP000243859"/>
    </source>
</evidence>
<sequence>MTIRNMGDMAQSFQLRRSSADLRSRLTDLAKEMISTRKSDIGREISGQFEPLADVERGLGLMSSYSTSLASAATLLEAQQAGLSSIRSEIDAIGDSLINARTLDISSLRRIGEEATHRFSGVVSTLNTRIAGQSVFAGRATASPALAPAAEILSAIRDEIAAETTAAGAITRIEAWFNTPGGAFETMALKGSAQPAGPLRLTDTETLTLETTAADPALRDSLRLLATAAILSDPAALGGDTAAQKELAFLMGQSAQGSEERLVGLSAQVGWQEERVETLRTQTGARRTALEITRNVITSADPFETATALKEAEARLDAIFTVTARLSRLSLTEYL</sequence>
<dbReference type="Proteomes" id="UP000243859">
    <property type="component" value="Unassembled WGS sequence"/>
</dbReference>
<dbReference type="OrthoDB" id="7312911at2"/>
<dbReference type="EMBL" id="QAAA01000009">
    <property type="protein sequence ID" value="PTN01946.1"/>
    <property type="molecule type" value="Genomic_DNA"/>
</dbReference>